<dbReference type="Pfam" id="PF23321">
    <property type="entry name" value="R1_ABCA1"/>
    <property type="match status" value="1"/>
</dbReference>
<feature type="transmembrane region" description="Helical" evidence="7">
    <location>
        <begin position="1166"/>
        <end position="1186"/>
    </location>
</feature>
<evidence type="ECO:0000313" key="9">
    <source>
        <dbReference type="EMBL" id="GIY11830.1"/>
    </source>
</evidence>
<keyword evidence="6 7" id="KW-0472">Membrane</keyword>
<feature type="transmembrane region" description="Helical" evidence="7">
    <location>
        <begin position="1123"/>
        <end position="1145"/>
    </location>
</feature>
<feature type="transmembrane region" description="Helical" evidence="7">
    <location>
        <begin position="1252"/>
        <end position="1273"/>
    </location>
</feature>
<sequence>MSSPQTNYFDFRNTKTVMSNYTTFKPFDPFYSTSNSRYDMQFLFTPSNALTDKFMNDSIKMFQSKTNYKGSITSKGFKSEKELVNDSLYKKKDTARLIIIGTVFHGFENKLPSSLDYKIRYSDEFYGPSFSTNLKYRVNGPHYTNDYINSFFLSWQASVEETFIQKKMIEQNKIVDYKVWMQKFPYPEYRDTSIGFSVINLVPWVLCYGYLIFIINIVRRVIEEKTNGSKELLKMMGMTDCTYWTSTFMNYFIIALITMFITTIIYKVPMKNAVVFLKHTNFVLLFIILSLFMASLILFCLAFSIFFNRPVLAIIALLVIYILSFTLLMTKYFLLNHLNYFPLSVPIKLSICLLPPGALITSFYFISFYEGSGDGLQFGNITEFVLVPDLNFLMVIAATFFSCLLYIIAIWYFDAVWPWQPGVPRPFYFLFTRSYWCGAKRDDAEEMKLVKNENSSEFFEEEPIGSTPGVVIKNLSKEFRTGLSSKLAVNDLTLNIYQGQITALLGHNGAGKTTTINILTGLYTPTSGTASIHGLDILTETTRARRGLGVCPQHNVLYDTLTVEEHLKIYAAMKGVQWKNLESEISNILNILKLSDKRYELAKNLSGGMKRKLSLGIAIIGDSKVLVLDEPTSGMDIEARRSVWDALLEIRHSRTIILTTHYMEEADILGDRIAIMAEGEVQCCGSPLFLKQKFGTGYHLHVVKDSYFNVHGVISLLQKYIPQVSIGNELENEISFSLSSENSSRFGNMFEELEIQKSKLGVTSFGITITTMEDVFLNVSNISEVKYKLQYSKETQNDDSGEIDDVFGDSPGLKPHPNPLNQFIALLIKRFHYSKRHWSIFIAQVAIPFIIICLCLYSINSQNSTYRFEYDPINLNIFSVYGETGGFYYNERPLLSKFSETFKNVLESNRINVEKVSEPTHYVLNKGKKDIAFYLKSFLVGGAVEQHPNGTWNLTAWYNGEPYHASPMSLLLMHTAILQYITNTGSISLVNDPLPEPRFIIGENTLLVRIMAIVFVPLAFGFVSASFTLVPIHERATKAKLLQLMSGIPAAMYWISMFLWDFLIHFIICIVMIIPFAIFASYAFFGIHSEAIGIALLLMLLYGWASIPFSYLVSLVFKKGSTGFSTIVGICAIIGVGVGSILKVIEILFTPYVEDLRKVNQAVWAFRIFPTFSFASGISSLFGTAFENAICEALPPEDLEFNCQSPTMNIHNPLFKCCRELCGDHCLKPTYPIQWDMHFCGRDILFLCIDGIIYFALLLLFETRIMATFWRIIKFHFQKIRRRVVGQVIQDTICEDSDVYEEEERIKNLTEIHPGSAGEALVTVDLTKVYKNFYAVNHLTFGIHQEECFGLLGVNGAGKTTTFRMLTGDCYPTEGNAIIQNCSFKTNVKKFQSFLGYCPQFDALIDRLSGREMLTLFARLRGLTGSDLEERVDKLIKMTDLTKHADKQTQFYSGGNKRKLSIAIALVGSPPLILLDEPTAGVDPVSRRKIWNILSQARNNTGAAVLLTTHNMEECEALCNRLAIMVNGRFRCLGSIQHLKTKYGQGYSLIIKLKREDQNDHVSMEAIKKHVQTHLRGANLKDDHQGMLQYHVVDPSITLSRLFKFMANMKTEFELEDYLISDTSLEQIFLTFARAQRI</sequence>
<dbReference type="InterPro" id="IPR003439">
    <property type="entry name" value="ABC_transporter-like_ATP-bd"/>
</dbReference>
<evidence type="ECO:0000256" key="7">
    <source>
        <dbReference type="SAM" id="Phobius"/>
    </source>
</evidence>
<keyword evidence="3" id="KW-0547">Nucleotide-binding</keyword>
<dbReference type="InterPro" id="IPR027417">
    <property type="entry name" value="P-loop_NTPase"/>
</dbReference>
<name>A0AAV4QRH7_9ARAC</name>
<keyword evidence="2 7" id="KW-0812">Transmembrane</keyword>
<dbReference type="Pfam" id="PF00005">
    <property type="entry name" value="ABC_tran"/>
    <property type="match status" value="2"/>
</dbReference>
<keyword evidence="5 7" id="KW-1133">Transmembrane helix</keyword>
<evidence type="ECO:0000256" key="5">
    <source>
        <dbReference type="ARBA" id="ARBA00022989"/>
    </source>
</evidence>
<feature type="transmembrane region" description="Helical" evidence="7">
    <location>
        <begin position="1092"/>
        <end position="1117"/>
    </location>
</feature>
<dbReference type="CDD" id="cd03263">
    <property type="entry name" value="ABC_subfamily_A"/>
    <property type="match status" value="2"/>
</dbReference>
<evidence type="ECO:0000256" key="6">
    <source>
        <dbReference type="ARBA" id="ARBA00023136"/>
    </source>
</evidence>
<accession>A0AAV4QRH7</accession>
<dbReference type="Proteomes" id="UP001054837">
    <property type="component" value="Unassembled WGS sequence"/>
</dbReference>
<feature type="transmembrane region" description="Helical" evidence="7">
    <location>
        <begin position="282"/>
        <end position="307"/>
    </location>
</feature>
<feature type="transmembrane region" description="Helical" evidence="7">
    <location>
        <begin position="314"/>
        <end position="335"/>
    </location>
</feature>
<feature type="transmembrane region" description="Helical" evidence="7">
    <location>
        <begin position="347"/>
        <end position="369"/>
    </location>
</feature>
<dbReference type="GO" id="GO:0140359">
    <property type="term" value="F:ABC-type transporter activity"/>
    <property type="evidence" value="ECO:0007669"/>
    <property type="project" value="InterPro"/>
</dbReference>
<dbReference type="Gene3D" id="3.40.50.300">
    <property type="entry name" value="P-loop containing nucleotide triphosphate hydrolases"/>
    <property type="match status" value="2"/>
</dbReference>
<dbReference type="PROSITE" id="PS50893">
    <property type="entry name" value="ABC_TRANSPORTER_2"/>
    <property type="match status" value="2"/>
</dbReference>
<protein>
    <submittedName>
        <fullName evidence="9">ATP-binding cassette sub-family A member 3</fullName>
    </submittedName>
</protein>
<dbReference type="GO" id="GO:0016887">
    <property type="term" value="F:ATP hydrolysis activity"/>
    <property type="evidence" value="ECO:0007669"/>
    <property type="project" value="InterPro"/>
</dbReference>
<organism evidence="9 10">
    <name type="scientific">Caerostris darwini</name>
    <dbReference type="NCBI Taxonomy" id="1538125"/>
    <lineage>
        <taxon>Eukaryota</taxon>
        <taxon>Metazoa</taxon>
        <taxon>Ecdysozoa</taxon>
        <taxon>Arthropoda</taxon>
        <taxon>Chelicerata</taxon>
        <taxon>Arachnida</taxon>
        <taxon>Araneae</taxon>
        <taxon>Araneomorphae</taxon>
        <taxon>Entelegynae</taxon>
        <taxon>Araneoidea</taxon>
        <taxon>Araneidae</taxon>
        <taxon>Caerostris</taxon>
    </lineage>
</organism>
<evidence type="ECO:0000256" key="1">
    <source>
        <dbReference type="ARBA" id="ARBA00004141"/>
    </source>
</evidence>
<feature type="transmembrane region" description="Helical" evidence="7">
    <location>
        <begin position="1010"/>
        <end position="1032"/>
    </location>
</feature>
<reference evidence="9 10" key="1">
    <citation type="submission" date="2021-06" db="EMBL/GenBank/DDBJ databases">
        <title>Caerostris darwini draft genome.</title>
        <authorList>
            <person name="Kono N."/>
            <person name="Arakawa K."/>
        </authorList>
    </citation>
    <scope>NUCLEOTIDE SEQUENCE [LARGE SCALE GENOMIC DNA]</scope>
</reference>
<dbReference type="GO" id="GO:0005319">
    <property type="term" value="F:lipid transporter activity"/>
    <property type="evidence" value="ECO:0007669"/>
    <property type="project" value="TreeGrafter"/>
</dbReference>
<feature type="domain" description="ABC transporter" evidence="8">
    <location>
        <begin position="1321"/>
        <end position="1552"/>
    </location>
</feature>
<feature type="transmembrane region" description="Helical" evidence="7">
    <location>
        <begin position="390"/>
        <end position="413"/>
    </location>
</feature>
<dbReference type="InterPro" id="IPR003593">
    <property type="entry name" value="AAA+_ATPase"/>
</dbReference>
<dbReference type="EMBL" id="BPLQ01004964">
    <property type="protein sequence ID" value="GIY11830.1"/>
    <property type="molecule type" value="Genomic_DNA"/>
</dbReference>
<dbReference type="PROSITE" id="PS00211">
    <property type="entry name" value="ABC_TRANSPORTER_1"/>
    <property type="match status" value="2"/>
</dbReference>
<dbReference type="PANTHER" id="PTHR19229:SF250">
    <property type="entry name" value="ABC TRANSPORTER DOMAIN-CONTAINING PROTEIN-RELATED"/>
    <property type="match status" value="1"/>
</dbReference>
<dbReference type="FunFam" id="3.40.50.300:FF:000327">
    <property type="entry name" value="ATP-binding cassette sub-family A member 3"/>
    <property type="match status" value="1"/>
</dbReference>
<keyword evidence="4 9" id="KW-0067">ATP-binding</keyword>
<dbReference type="PANTHER" id="PTHR19229">
    <property type="entry name" value="ATP-BINDING CASSETTE TRANSPORTER SUBFAMILY A ABCA"/>
    <property type="match status" value="1"/>
</dbReference>
<feature type="domain" description="ABC transporter" evidence="8">
    <location>
        <begin position="470"/>
        <end position="703"/>
    </location>
</feature>
<dbReference type="SMART" id="SM00382">
    <property type="entry name" value="AAA"/>
    <property type="match status" value="2"/>
</dbReference>
<feature type="transmembrane region" description="Helical" evidence="7">
    <location>
        <begin position="1062"/>
        <end position="1085"/>
    </location>
</feature>
<dbReference type="Pfam" id="PF12698">
    <property type="entry name" value="ABC2_membrane_3"/>
    <property type="match status" value="2"/>
</dbReference>
<evidence type="ECO:0000313" key="10">
    <source>
        <dbReference type="Proteomes" id="UP001054837"/>
    </source>
</evidence>
<feature type="transmembrane region" description="Helical" evidence="7">
    <location>
        <begin position="201"/>
        <end position="222"/>
    </location>
</feature>
<evidence type="ECO:0000256" key="2">
    <source>
        <dbReference type="ARBA" id="ARBA00022692"/>
    </source>
</evidence>
<evidence type="ECO:0000256" key="4">
    <source>
        <dbReference type="ARBA" id="ARBA00022840"/>
    </source>
</evidence>
<dbReference type="InterPro" id="IPR056264">
    <property type="entry name" value="R2_ABCA1-4-like"/>
</dbReference>
<dbReference type="FunFam" id="3.40.50.300:FF:000933">
    <property type="entry name" value="ABC transporter A family member 7"/>
    <property type="match status" value="1"/>
</dbReference>
<dbReference type="GO" id="GO:0016020">
    <property type="term" value="C:membrane"/>
    <property type="evidence" value="ECO:0007669"/>
    <property type="project" value="UniProtKB-SubCell"/>
</dbReference>
<dbReference type="InterPro" id="IPR017871">
    <property type="entry name" value="ABC_transporter-like_CS"/>
</dbReference>
<evidence type="ECO:0000256" key="3">
    <source>
        <dbReference type="ARBA" id="ARBA00022741"/>
    </source>
</evidence>
<comment type="subcellular location">
    <subcellularLocation>
        <location evidence="1">Membrane</location>
        <topology evidence="1">Multi-pass membrane protein</topology>
    </subcellularLocation>
</comment>
<dbReference type="InterPro" id="IPR013525">
    <property type="entry name" value="ABC2_TM"/>
</dbReference>
<dbReference type="SUPFAM" id="SSF52540">
    <property type="entry name" value="P-loop containing nucleoside triphosphate hydrolases"/>
    <property type="match status" value="2"/>
</dbReference>
<comment type="caution">
    <text evidence="9">The sequence shown here is derived from an EMBL/GenBank/DDBJ whole genome shotgun (WGS) entry which is preliminary data.</text>
</comment>
<gene>
    <name evidence="9" type="primary">Abca3</name>
    <name evidence="9" type="ORF">CDAR_583721</name>
</gene>
<proteinExistence type="predicted"/>
<evidence type="ECO:0000259" key="8">
    <source>
        <dbReference type="PROSITE" id="PS50893"/>
    </source>
</evidence>
<feature type="transmembrane region" description="Helical" evidence="7">
    <location>
        <begin position="838"/>
        <end position="859"/>
    </location>
</feature>
<keyword evidence="10" id="KW-1185">Reference proteome</keyword>
<dbReference type="GO" id="GO:0005524">
    <property type="term" value="F:ATP binding"/>
    <property type="evidence" value="ECO:0007669"/>
    <property type="project" value="UniProtKB-KW"/>
</dbReference>
<feature type="transmembrane region" description="Helical" evidence="7">
    <location>
        <begin position="243"/>
        <end position="266"/>
    </location>
</feature>
<dbReference type="InterPro" id="IPR026082">
    <property type="entry name" value="ABCA"/>
</dbReference>